<organism evidence="1 2">
    <name type="scientific">Stylonychia lemnae</name>
    <name type="common">Ciliate</name>
    <dbReference type="NCBI Taxonomy" id="5949"/>
    <lineage>
        <taxon>Eukaryota</taxon>
        <taxon>Sar</taxon>
        <taxon>Alveolata</taxon>
        <taxon>Ciliophora</taxon>
        <taxon>Intramacronucleata</taxon>
        <taxon>Spirotrichea</taxon>
        <taxon>Stichotrichia</taxon>
        <taxon>Sporadotrichida</taxon>
        <taxon>Oxytrichidae</taxon>
        <taxon>Stylonychinae</taxon>
        <taxon>Stylonychia</taxon>
    </lineage>
</organism>
<name>A0A078AD77_STYLE</name>
<proteinExistence type="predicted"/>
<accession>A0A078AD77</accession>
<dbReference type="InParanoid" id="A0A078AD77"/>
<dbReference type="AlphaFoldDB" id="A0A078AD77"/>
<sequence length="304" mass="36298">MRNLKILIEREKGIIQWQAIDEKIFIGHTTWLRITCLNTKYHFIFELTPKVQEKPQILQLSRVHYLFWLKNTSKILVYNFKNRSVEASIILPKHEGFITLYRVYQKLRKAFTYQLGLRGFKKINFYELDLNFYPQLKLIQSFDLLKPLRYICHSMMNNSYICNLLNPEQFDDTHQIIEIINRKDLSICHFQIQKGDHISMLNCKIFGDQIPLMIKYSDLALTMFSYKNGQLFNFELFKEFNEVNQRIVSSSTNLAIYTEELKSKYVVYILRKQSNGKGLLWRILIPRRVIANIFESLSIEKSEI</sequence>
<dbReference type="Proteomes" id="UP000039865">
    <property type="component" value="Unassembled WGS sequence"/>
</dbReference>
<keyword evidence="2" id="KW-1185">Reference proteome</keyword>
<protein>
    <submittedName>
        <fullName evidence="1">Uncharacterized protein</fullName>
    </submittedName>
</protein>
<gene>
    <name evidence="1" type="primary">Contig2234.g2400</name>
    <name evidence="1" type="ORF">STYLEM_9186</name>
</gene>
<dbReference type="EMBL" id="CCKQ01008729">
    <property type="protein sequence ID" value="CDW80190.1"/>
    <property type="molecule type" value="Genomic_DNA"/>
</dbReference>
<reference evidence="1 2" key="1">
    <citation type="submission" date="2014-06" db="EMBL/GenBank/DDBJ databases">
        <authorList>
            <person name="Swart Estienne"/>
        </authorList>
    </citation>
    <scope>NUCLEOTIDE SEQUENCE [LARGE SCALE GENOMIC DNA]</scope>
    <source>
        <strain evidence="1 2">130c</strain>
    </source>
</reference>
<evidence type="ECO:0000313" key="1">
    <source>
        <dbReference type="EMBL" id="CDW80190.1"/>
    </source>
</evidence>
<evidence type="ECO:0000313" key="2">
    <source>
        <dbReference type="Proteomes" id="UP000039865"/>
    </source>
</evidence>